<comment type="caution">
    <text evidence="4">The sequence shown here is derived from an EMBL/GenBank/DDBJ whole genome shotgun (WGS) entry which is preliminary data.</text>
</comment>
<gene>
    <name evidence="4" type="ORF">H4W79_000428</name>
</gene>
<dbReference type="PROSITE" id="PS51462">
    <property type="entry name" value="NUDIX"/>
    <property type="match status" value="1"/>
</dbReference>
<comment type="cofactor">
    <cofactor evidence="1">
        <name>Mg(2+)</name>
        <dbReference type="ChEBI" id="CHEBI:18420"/>
    </cofactor>
</comment>
<evidence type="ECO:0000256" key="2">
    <source>
        <dbReference type="ARBA" id="ARBA00022801"/>
    </source>
</evidence>
<dbReference type="Gene3D" id="3.90.79.10">
    <property type="entry name" value="Nucleoside Triphosphate Pyrophosphohydrolase"/>
    <property type="match status" value="1"/>
</dbReference>
<accession>A0ABR9HB18</accession>
<dbReference type="Pfam" id="PF00293">
    <property type="entry name" value="NUDIX"/>
    <property type="match status" value="1"/>
</dbReference>
<sequence>MSSNSPAPSPAARTADGGPAVIEALAWVHVRDGRLLCVRPEGKDLLYVPGGKREPGESDEEAVTRETLEEVSVALRPGTFQRVAAIDQEAHDQAPGTRVRLLCYGAEHDGEIVPDNEILETVWISYAERDLCAPAVRDLVEVLHERGELP</sequence>
<dbReference type="SUPFAM" id="SSF55811">
    <property type="entry name" value="Nudix"/>
    <property type="match status" value="1"/>
</dbReference>
<dbReference type="CDD" id="cd04690">
    <property type="entry name" value="NUDIX_Hydrolase"/>
    <property type="match status" value="1"/>
</dbReference>
<name>A0ABR9HB18_9ACTN</name>
<proteinExistence type="predicted"/>
<evidence type="ECO:0000259" key="3">
    <source>
        <dbReference type="PROSITE" id="PS51462"/>
    </source>
</evidence>
<evidence type="ECO:0000313" key="4">
    <source>
        <dbReference type="EMBL" id="MBE1456214.1"/>
    </source>
</evidence>
<dbReference type="Proteomes" id="UP000598217">
    <property type="component" value="Unassembled WGS sequence"/>
</dbReference>
<keyword evidence="5" id="KW-1185">Reference proteome</keyword>
<evidence type="ECO:0000256" key="1">
    <source>
        <dbReference type="ARBA" id="ARBA00001946"/>
    </source>
</evidence>
<dbReference type="RefSeq" id="WP_191268905.1">
    <property type="nucleotide sequence ID" value="NZ_BMXJ01000002.1"/>
</dbReference>
<organism evidence="4 5">
    <name type="scientific">Nocardiopsis terrae</name>
    <dbReference type="NCBI Taxonomy" id="372655"/>
    <lineage>
        <taxon>Bacteria</taxon>
        <taxon>Bacillati</taxon>
        <taxon>Actinomycetota</taxon>
        <taxon>Actinomycetes</taxon>
        <taxon>Streptosporangiales</taxon>
        <taxon>Nocardiopsidaceae</taxon>
        <taxon>Nocardiopsis</taxon>
    </lineage>
</organism>
<dbReference type="PANTHER" id="PTHR43046:SF14">
    <property type="entry name" value="MUTT_NUDIX FAMILY PROTEIN"/>
    <property type="match status" value="1"/>
</dbReference>
<dbReference type="InterPro" id="IPR015797">
    <property type="entry name" value="NUDIX_hydrolase-like_dom_sf"/>
</dbReference>
<evidence type="ECO:0000313" key="5">
    <source>
        <dbReference type="Proteomes" id="UP000598217"/>
    </source>
</evidence>
<reference evidence="4 5" key="1">
    <citation type="submission" date="2020-10" db="EMBL/GenBank/DDBJ databases">
        <title>Sequencing the genomes of 1000 actinobacteria strains.</title>
        <authorList>
            <person name="Klenk H.-P."/>
        </authorList>
    </citation>
    <scope>NUCLEOTIDE SEQUENCE [LARGE SCALE GENOMIC DNA]</scope>
    <source>
        <strain evidence="4 5">DSM 45157</strain>
    </source>
</reference>
<feature type="domain" description="Nudix hydrolase" evidence="3">
    <location>
        <begin position="19"/>
        <end position="145"/>
    </location>
</feature>
<dbReference type="EMBL" id="JADBDY010000001">
    <property type="protein sequence ID" value="MBE1456214.1"/>
    <property type="molecule type" value="Genomic_DNA"/>
</dbReference>
<keyword evidence="2" id="KW-0378">Hydrolase</keyword>
<dbReference type="InterPro" id="IPR000086">
    <property type="entry name" value="NUDIX_hydrolase_dom"/>
</dbReference>
<dbReference type="PANTHER" id="PTHR43046">
    <property type="entry name" value="GDP-MANNOSE MANNOSYL HYDROLASE"/>
    <property type="match status" value="1"/>
</dbReference>
<protein>
    <submittedName>
        <fullName evidence="4">ADP-ribose pyrophosphatase YjhB (NUDIX family)</fullName>
    </submittedName>
</protein>